<gene>
    <name evidence="2" type="ORF">K435DRAFT_813784</name>
    <name evidence="1" type="ORF">K435DRAFT_813830</name>
</gene>
<dbReference type="EMBL" id="ML181224">
    <property type="protein sequence ID" value="THU76064.1"/>
    <property type="molecule type" value="Genomic_DNA"/>
</dbReference>
<evidence type="ECO:0000313" key="1">
    <source>
        <dbReference type="EMBL" id="THU76005.1"/>
    </source>
</evidence>
<organism evidence="1 3">
    <name type="scientific">Dendrothele bispora (strain CBS 962.96)</name>
    <dbReference type="NCBI Taxonomy" id="1314807"/>
    <lineage>
        <taxon>Eukaryota</taxon>
        <taxon>Fungi</taxon>
        <taxon>Dikarya</taxon>
        <taxon>Basidiomycota</taxon>
        <taxon>Agaricomycotina</taxon>
        <taxon>Agaricomycetes</taxon>
        <taxon>Agaricomycetidae</taxon>
        <taxon>Agaricales</taxon>
        <taxon>Agaricales incertae sedis</taxon>
        <taxon>Dendrothele</taxon>
    </lineage>
</organism>
<reference evidence="1 3" key="1">
    <citation type="journal article" date="2019" name="Nat. Ecol. Evol.">
        <title>Megaphylogeny resolves global patterns of mushroom evolution.</title>
        <authorList>
            <person name="Varga T."/>
            <person name="Krizsan K."/>
            <person name="Foldi C."/>
            <person name="Dima B."/>
            <person name="Sanchez-Garcia M."/>
            <person name="Sanchez-Ramirez S."/>
            <person name="Szollosi G.J."/>
            <person name="Szarkandi J.G."/>
            <person name="Papp V."/>
            <person name="Albert L."/>
            <person name="Andreopoulos W."/>
            <person name="Angelini C."/>
            <person name="Antonin V."/>
            <person name="Barry K.W."/>
            <person name="Bougher N.L."/>
            <person name="Buchanan P."/>
            <person name="Buyck B."/>
            <person name="Bense V."/>
            <person name="Catcheside P."/>
            <person name="Chovatia M."/>
            <person name="Cooper J."/>
            <person name="Damon W."/>
            <person name="Desjardin D."/>
            <person name="Finy P."/>
            <person name="Geml J."/>
            <person name="Haridas S."/>
            <person name="Hughes K."/>
            <person name="Justo A."/>
            <person name="Karasinski D."/>
            <person name="Kautmanova I."/>
            <person name="Kiss B."/>
            <person name="Kocsube S."/>
            <person name="Kotiranta H."/>
            <person name="LaButti K.M."/>
            <person name="Lechner B.E."/>
            <person name="Liimatainen K."/>
            <person name="Lipzen A."/>
            <person name="Lukacs Z."/>
            <person name="Mihaltcheva S."/>
            <person name="Morgado L.N."/>
            <person name="Niskanen T."/>
            <person name="Noordeloos M.E."/>
            <person name="Ohm R.A."/>
            <person name="Ortiz-Santana B."/>
            <person name="Ovrebo C."/>
            <person name="Racz N."/>
            <person name="Riley R."/>
            <person name="Savchenko A."/>
            <person name="Shiryaev A."/>
            <person name="Soop K."/>
            <person name="Spirin V."/>
            <person name="Szebenyi C."/>
            <person name="Tomsovsky M."/>
            <person name="Tulloss R.E."/>
            <person name="Uehling J."/>
            <person name="Grigoriev I.V."/>
            <person name="Vagvolgyi C."/>
            <person name="Papp T."/>
            <person name="Martin F.M."/>
            <person name="Miettinen O."/>
            <person name="Hibbett D.S."/>
            <person name="Nagy L.G."/>
        </authorList>
    </citation>
    <scope>NUCLEOTIDE SEQUENCE [LARGE SCALE GENOMIC DNA]</scope>
    <source>
        <strain evidence="1 3">CBS 962.96</strain>
    </source>
</reference>
<accession>A0A4V6T4V1</accession>
<evidence type="ECO:0000313" key="3">
    <source>
        <dbReference type="Proteomes" id="UP000297245"/>
    </source>
</evidence>
<sequence length="127" mass="14507">MTFRLSGMPFSFISDFPVSFTTNFPVSLNMQLPGLLTRYLPGDYFISSYHFQIVNLRFQMIRYTISELKIAVNELECLPGGNFKLATTIKAKDSGPPSGVVHYKIEWILQMNEEMGYQERGKDEAGH</sequence>
<dbReference type="AlphaFoldDB" id="A0A4V6T4V1"/>
<dbReference type="Proteomes" id="UP000297245">
    <property type="component" value="Unassembled WGS sequence"/>
</dbReference>
<evidence type="ECO:0000313" key="2">
    <source>
        <dbReference type="EMBL" id="THU76064.1"/>
    </source>
</evidence>
<keyword evidence="3" id="KW-1185">Reference proteome</keyword>
<dbReference type="EMBL" id="ML181278">
    <property type="protein sequence ID" value="THU76005.1"/>
    <property type="molecule type" value="Genomic_DNA"/>
</dbReference>
<name>A0A4V6T4V1_DENBC</name>
<protein>
    <submittedName>
        <fullName evidence="1">Uncharacterized protein</fullName>
    </submittedName>
</protein>
<proteinExistence type="predicted"/>